<dbReference type="GO" id="GO:0046076">
    <property type="term" value="P:dTTP catabolic process"/>
    <property type="evidence" value="ECO:0007669"/>
    <property type="project" value="TreeGrafter"/>
</dbReference>
<evidence type="ECO:0000313" key="3">
    <source>
        <dbReference type="Proteomes" id="UP000277094"/>
    </source>
</evidence>
<organism evidence="2 3">
    <name type="scientific">Nocardioides marmorisolisilvae</name>
    <dbReference type="NCBI Taxonomy" id="1542737"/>
    <lineage>
        <taxon>Bacteria</taxon>
        <taxon>Bacillati</taxon>
        <taxon>Actinomycetota</taxon>
        <taxon>Actinomycetes</taxon>
        <taxon>Propionibacteriales</taxon>
        <taxon>Nocardioidaceae</taxon>
        <taxon>Nocardioides</taxon>
    </lineage>
</organism>
<dbReference type="Gene3D" id="1.10.287.1080">
    <property type="entry name" value="MazG-like"/>
    <property type="match status" value="1"/>
</dbReference>
<keyword evidence="3" id="KW-1185">Reference proteome</keyword>
<sequence>MPVGPAASRPTRSVAESELDELAGVMARLRRECAWKANQTHESLTRYLLEETYEVVEAIESGDPAHLREELGDLLLQVYFHAAIAAEDGQYDINDVAGDLIAKLVRRNPHVFAPEQATADPDDAAGIDAQWERIKADEKQRSSLMEGVPDELPALLRAVKAVERLERGGTAVRVPDGDGVGDQLLALAVRAQREGLDPEQELRTAIRRLIEPR</sequence>
<dbReference type="AlphaFoldDB" id="A0A3N0DZB8"/>
<keyword evidence="2" id="KW-0378">Hydrolase</keyword>
<proteinExistence type="predicted"/>
<dbReference type="InterPro" id="IPR004518">
    <property type="entry name" value="MazG-like_dom"/>
</dbReference>
<feature type="domain" description="NTP pyrophosphohydrolase MazG-like" evidence="1">
    <location>
        <begin position="39"/>
        <end position="112"/>
    </location>
</feature>
<name>A0A3N0DZB8_9ACTN</name>
<dbReference type="InterPro" id="IPR011551">
    <property type="entry name" value="NTP_PyrPHydrolase_MazG"/>
</dbReference>
<evidence type="ECO:0000313" key="2">
    <source>
        <dbReference type="EMBL" id="RNL80937.1"/>
    </source>
</evidence>
<dbReference type="GO" id="GO:0006950">
    <property type="term" value="P:response to stress"/>
    <property type="evidence" value="ECO:0007669"/>
    <property type="project" value="UniProtKB-ARBA"/>
</dbReference>
<dbReference type="GO" id="GO:0046052">
    <property type="term" value="P:UTP catabolic process"/>
    <property type="evidence" value="ECO:0007669"/>
    <property type="project" value="TreeGrafter"/>
</dbReference>
<dbReference type="Proteomes" id="UP000277094">
    <property type="component" value="Unassembled WGS sequence"/>
</dbReference>
<dbReference type="OrthoDB" id="9808939at2"/>
<protein>
    <submittedName>
        <fullName evidence="2">Nucleoside triphosphate pyrophosphohydrolase</fullName>
    </submittedName>
</protein>
<evidence type="ECO:0000259" key="1">
    <source>
        <dbReference type="Pfam" id="PF03819"/>
    </source>
</evidence>
<dbReference type="GO" id="GO:0046081">
    <property type="term" value="P:dUTP catabolic process"/>
    <property type="evidence" value="ECO:0007669"/>
    <property type="project" value="TreeGrafter"/>
</dbReference>
<dbReference type="InterPro" id="IPR048015">
    <property type="entry name" value="NTP-PPase_MazG-like_N"/>
</dbReference>
<dbReference type="Pfam" id="PF03819">
    <property type="entry name" value="MazG"/>
    <property type="match status" value="1"/>
</dbReference>
<dbReference type="GO" id="GO:0047429">
    <property type="term" value="F:nucleoside triphosphate diphosphatase activity"/>
    <property type="evidence" value="ECO:0007669"/>
    <property type="project" value="TreeGrafter"/>
</dbReference>
<dbReference type="PANTHER" id="PTHR30522">
    <property type="entry name" value="NUCLEOSIDE TRIPHOSPHATE PYROPHOSPHOHYDROLASE"/>
    <property type="match status" value="1"/>
</dbReference>
<dbReference type="SUPFAM" id="SSF101386">
    <property type="entry name" value="all-alpha NTP pyrophosphatases"/>
    <property type="match status" value="1"/>
</dbReference>
<dbReference type="GO" id="GO:0046047">
    <property type="term" value="P:TTP catabolic process"/>
    <property type="evidence" value="ECO:0007669"/>
    <property type="project" value="TreeGrafter"/>
</dbReference>
<dbReference type="GO" id="GO:0046061">
    <property type="term" value="P:dATP catabolic process"/>
    <property type="evidence" value="ECO:0007669"/>
    <property type="project" value="TreeGrafter"/>
</dbReference>
<dbReference type="CDD" id="cd11528">
    <property type="entry name" value="NTP-PPase_MazG_Nterm"/>
    <property type="match status" value="1"/>
</dbReference>
<accession>A0A3N0DZB8</accession>
<gene>
    <name evidence="2" type="ORF">EFL95_00690</name>
</gene>
<comment type="caution">
    <text evidence="2">The sequence shown here is derived from an EMBL/GenBank/DDBJ whole genome shotgun (WGS) entry which is preliminary data.</text>
</comment>
<dbReference type="EMBL" id="RJSG01000001">
    <property type="protein sequence ID" value="RNL80937.1"/>
    <property type="molecule type" value="Genomic_DNA"/>
</dbReference>
<dbReference type="FunFam" id="1.10.287.1080:FF:000001">
    <property type="entry name" value="Nucleoside triphosphate pyrophosphohydrolase"/>
    <property type="match status" value="1"/>
</dbReference>
<dbReference type="PANTHER" id="PTHR30522:SF0">
    <property type="entry name" value="NUCLEOSIDE TRIPHOSPHATE PYROPHOSPHOHYDROLASE"/>
    <property type="match status" value="1"/>
</dbReference>
<dbReference type="GO" id="GO:0006203">
    <property type="term" value="P:dGTP catabolic process"/>
    <property type="evidence" value="ECO:0007669"/>
    <property type="project" value="TreeGrafter"/>
</dbReference>
<reference evidence="2 3" key="1">
    <citation type="submission" date="2018-11" db="EMBL/GenBank/DDBJ databases">
        <authorList>
            <person name="Li F."/>
        </authorList>
    </citation>
    <scope>NUCLEOTIDE SEQUENCE [LARGE SCALE GENOMIC DNA]</scope>
    <source>
        <strain evidence="2 3">KIS18-7</strain>
    </source>
</reference>